<name>A0ABV9ZLI6_9PSEU</name>
<protein>
    <submittedName>
        <fullName evidence="2">ACT domain-containing protein</fullName>
    </submittedName>
</protein>
<organism evidence="2 3">
    <name type="scientific">Actinomycetospora rhizophila</name>
    <dbReference type="NCBI Taxonomy" id="1416876"/>
    <lineage>
        <taxon>Bacteria</taxon>
        <taxon>Bacillati</taxon>
        <taxon>Actinomycetota</taxon>
        <taxon>Actinomycetes</taxon>
        <taxon>Pseudonocardiales</taxon>
        <taxon>Pseudonocardiaceae</taxon>
        <taxon>Actinomycetospora</taxon>
    </lineage>
</organism>
<gene>
    <name evidence="2" type="ORF">ACFPK1_24735</name>
</gene>
<evidence type="ECO:0000313" key="3">
    <source>
        <dbReference type="Proteomes" id="UP001596175"/>
    </source>
</evidence>
<dbReference type="RefSeq" id="WP_378023613.1">
    <property type="nucleotide sequence ID" value="NZ_JBHSKG010000016.1"/>
</dbReference>
<dbReference type="Gene3D" id="3.30.70.260">
    <property type="match status" value="1"/>
</dbReference>
<evidence type="ECO:0000259" key="1">
    <source>
        <dbReference type="PROSITE" id="PS51671"/>
    </source>
</evidence>
<accession>A0ABV9ZLI6</accession>
<sequence length="219" mass="22692">MTYLLRVVLPDRPGTLGALASALGAEGADILSVDVVERGGGSAVDDLVVDMPSSRLPDVLITAAEAVDGVVVESVRPFAGALDTTRELELVEAITAHPEEGLTRLAEGVPRLFRSAWALITETTGEGRRVRRVASSAAAPETEAAELPWLPLSKATVLDPDAGQTVPDAWTALDTELAAAPLGRPERAVVVGRPGGPAFRPSELARLSHLAGIVATITG</sequence>
<reference evidence="3" key="1">
    <citation type="journal article" date="2019" name="Int. J. Syst. Evol. Microbiol.">
        <title>The Global Catalogue of Microorganisms (GCM) 10K type strain sequencing project: providing services to taxonomists for standard genome sequencing and annotation.</title>
        <authorList>
            <consortium name="The Broad Institute Genomics Platform"/>
            <consortium name="The Broad Institute Genome Sequencing Center for Infectious Disease"/>
            <person name="Wu L."/>
            <person name="Ma J."/>
        </authorList>
    </citation>
    <scope>NUCLEOTIDE SEQUENCE [LARGE SCALE GENOMIC DNA]</scope>
    <source>
        <strain evidence="3">XZYJ18</strain>
    </source>
</reference>
<comment type="caution">
    <text evidence="2">The sequence shown here is derived from an EMBL/GenBank/DDBJ whole genome shotgun (WGS) entry which is preliminary data.</text>
</comment>
<dbReference type="Proteomes" id="UP001596175">
    <property type="component" value="Unassembled WGS sequence"/>
</dbReference>
<keyword evidence="3" id="KW-1185">Reference proteome</keyword>
<dbReference type="InterPro" id="IPR002912">
    <property type="entry name" value="ACT_dom"/>
</dbReference>
<dbReference type="EMBL" id="JBHSKG010000016">
    <property type="protein sequence ID" value="MFC5141466.1"/>
    <property type="molecule type" value="Genomic_DNA"/>
</dbReference>
<dbReference type="PROSITE" id="PS51671">
    <property type="entry name" value="ACT"/>
    <property type="match status" value="1"/>
</dbReference>
<feature type="domain" description="ACT" evidence="1">
    <location>
        <begin position="4"/>
        <end position="80"/>
    </location>
</feature>
<evidence type="ECO:0000313" key="2">
    <source>
        <dbReference type="EMBL" id="MFC5141466.1"/>
    </source>
</evidence>
<proteinExistence type="predicted"/>
<dbReference type="Pfam" id="PF01842">
    <property type="entry name" value="ACT"/>
    <property type="match status" value="1"/>
</dbReference>
<dbReference type="SUPFAM" id="SSF55021">
    <property type="entry name" value="ACT-like"/>
    <property type="match status" value="1"/>
</dbReference>
<dbReference type="InterPro" id="IPR045865">
    <property type="entry name" value="ACT-like_dom_sf"/>
</dbReference>